<feature type="domain" description="Glycoside hydrolase family 31 TIM barrel" evidence="5">
    <location>
        <begin position="272"/>
        <end position="564"/>
    </location>
</feature>
<sequence length="682" mass="77937">MDCLLAWTLGVALLSIGVFWYGTVHTGMANVLSSYGANHGIHANIDKRFCRIQYSKDNHILLDVHAIQSPDGRSSLDVIDVAECVSPSQTCQHFILSPGQSVVVQIAEKETSNVDVTCFETLWSVQEGDIEPTDCFPLTGYWFGGAEMYYQDWPINSWNKHMSFYLSGDMYANDQEFGSVLERYWLSSHGVALYVPDDVPLHVSIEYGHICFKGSSTSPYTPPLDKPQNLLTYTTCFGSSPQVVHEYVLKTFFARPNTLPDLRMMKSPIWSTWAQYKKNINQSIIFDYAHQILQHNFTNSQLEIDDKYEVEYGDFNFDPVKFPNASEMIRTLNDLGFRTTIWVTPFVDQDSVNFNAGNSNGNFIVNSKTGTSGQVAWWNGRAATIDFTKPEACDWYEELLKKARSDYGVDSFKFDAGEINYVTGVPNFKLHEDLANLGRYTQYYAECAARFGTQIEVRAAWNSQHLPVFVRMMDKDSTWTRAKGLKTLIPTALTFSLLGYPYILPDMIGGNGYESGFLNTKLPERELFIRWLQITAFLPSMQFSFTPWQYDNDTVQIALDYVTLHETVVFDELERASLDYVSGASAMGPIRPIWWVTYDDQKAYTIDDEFMVGDVYLVAPIVENATRSRDIYLPGPMWRDGVQRIAWEDQLRKEGNMILGGTLLRDYRIELEEVSWWKLHLV</sequence>
<dbReference type="PANTHER" id="PTHR43053">
    <property type="entry name" value="GLYCOSIDASE FAMILY 31"/>
    <property type="match status" value="1"/>
</dbReference>
<dbReference type="InterPro" id="IPR013780">
    <property type="entry name" value="Glyco_hydro_b"/>
</dbReference>
<dbReference type="PANTHER" id="PTHR43053:SF4">
    <property type="entry name" value="MYOGENESIS-REGULATING GLYCOSIDASE"/>
    <property type="match status" value="1"/>
</dbReference>
<evidence type="ECO:0000313" key="7">
    <source>
        <dbReference type="EMBL" id="CAB3258692.1"/>
    </source>
</evidence>
<protein>
    <submittedName>
        <fullName evidence="7">Uncharacterized family 31 glucosidase KIAA1161-like</fullName>
    </submittedName>
</protein>
<keyword evidence="3 4" id="KW-0326">Glycosidase</keyword>
<accession>A0A6F9DGD7</accession>
<dbReference type="InterPro" id="IPR048395">
    <property type="entry name" value="Glyco_hydro_31_C"/>
</dbReference>
<gene>
    <name evidence="7" type="primary">Kiaa1161-002</name>
</gene>
<evidence type="ECO:0000256" key="1">
    <source>
        <dbReference type="ARBA" id="ARBA00007806"/>
    </source>
</evidence>
<dbReference type="CDD" id="cd06592">
    <property type="entry name" value="GH31_NET37"/>
    <property type="match status" value="1"/>
</dbReference>
<keyword evidence="2 4" id="KW-0378">Hydrolase</keyword>
<dbReference type="GO" id="GO:0004553">
    <property type="term" value="F:hydrolase activity, hydrolyzing O-glycosyl compounds"/>
    <property type="evidence" value="ECO:0007669"/>
    <property type="project" value="InterPro"/>
</dbReference>
<dbReference type="Pfam" id="PF01055">
    <property type="entry name" value="Glyco_hydro_31_2nd"/>
    <property type="match status" value="1"/>
</dbReference>
<evidence type="ECO:0000256" key="3">
    <source>
        <dbReference type="ARBA" id="ARBA00023295"/>
    </source>
</evidence>
<dbReference type="Pfam" id="PF21365">
    <property type="entry name" value="Glyco_hydro_31_3rd"/>
    <property type="match status" value="1"/>
</dbReference>
<dbReference type="InterPro" id="IPR017853">
    <property type="entry name" value="GH"/>
</dbReference>
<evidence type="ECO:0000259" key="5">
    <source>
        <dbReference type="Pfam" id="PF01055"/>
    </source>
</evidence>
<dbReference type="Gene3D" id="2.60.40.1180">
    <property type="entry name" value="Golgi alpha-mannosidase II"/>
    <property type="match status" value="1"/>
</dbReference>
<evidence type="ECO:0000256" key="4">
    <source>
        <dbReference type="RuleBase" id="RU361185"/>
    </source>
</evidence>
<dbReference type="InterPro" id="IPR050985">
    <property type="entry name" value="Alpha-glycosidase_related"/>
</dbReference>
<dbReference type="SUPFAM" id="SSF51011">
    <property type="entry name" value="Glycosyl hydrolase domain"/>
    <property type="match status" value="1"/>
</dbReference>
<dbReference type="InterPro" id="IPR000322">
    <property type="entry name" value="Glyco_hydro_31_TIM"/>
</dbReference>
<name>A0A6F9DGD7_9ASCI</name>
<dbReference type="AlphaFoldDB" id="A0A6F9DGD7"/>
<feature type="domain" description="Glycosyl hydrolase family 31 C-terminal" evidence="6">
    <location>
        <begin position="589"/>
        <end position="641"/>
    </location>
</feature>
<dbReference type="GO" id="GO:0005975">
    <property type="term" value="P:carbohydrate metabolic process"/>
    <property type="evidence" value="ECO:0007669"/>
    <property type="project" value="InterPro"/>
</dbReference>
<dbReference type="Gene3D" id="3.20.20.80">
    <property type="entry name" value="Glycosidases"/>
    <property type="match status" value="1"/>
</dbReference>
<evidence type="ECO:0000259" key="6">
    <source>
        <dbReference type="Pfam" id="PF21365"/>
    </source>
</evidence>
<dbReference type="EMBL" id="LR786186">
    <property type="protein sequence ID" value="CAB3258692.1"/>
    <property type="molecule type" value="mRNA"/>
</dbReference>
<organism evidence="7">
    <name type="scientific">Phallusia mammillata</name>
    <dbReference type="NCBI Taxonomy" id="59560"/>
    <lineage>
        <taxon>Eukaryota</taxon>
        <taxon>Metazoa</taxon>
        <taxon>Chordata</taxon>
        <taxon>Tunicata</taxon>
        <taxon>Ascidiacea</taxon>
        <taxon>Phlebobranchia</taxon>
        <taxon>Ascidiidae</taxon>
        <taxon>Phallusia</taxon>
    </lineage>
</organism>
<dbReference type="SUPFAM" id="SSF51445">
    <property type="entry name" value="(Trans)glycosidases"/>
    <property type="match status" value="1"/>
</dbReference>
<reference evidence="7" key="1">
    <citation type="submission" date="2020-04" db="EMBL/GenBank/DDBJ databases">
        <authorList>
            <person name="Neveu A P."/>
        </authorList>
    </citation>
    <scope>NUCLEOTIDE SEQUENCE</scope>
    <source>
        <tissue evidence="7">Whole embryo</tissue>
    </source>
</reference>
<comment type="similarity">
    <text evidence="1 4">Belongs to the glycosyl hydrolase 31 family.</text>
</comment>
<evidence type="ECO:0000256" key="2">
    <source>
        <dbReference type="ARBA" id="ARBA00022801"/>
    </source>
</evidence>
<proteinExistence type="evidence at transcript level"/>